<accession>A0A5D3CZH9</accession>
<comment type="caution">
    <text evidence="1">The sequence shown here is derived from an EMBL/GenBank/DDBJ whole genome shotgun (WGS) entry which is preliminary data.</text>
</comment>
<dbReference type="AlphaFoldDB" id="A0A5D3CZH9"/>
<sequence>MECVPAIIRTTRGVPSGLLARFRGVRKVSLTQAKVKNLRSWRAIARDPWHAIWGHSSASALIYISGRYIKGNRHSVLSLLADGPYVKDDPQVHIVEEEWEQMADIARVCLEEASRPMEERVDQKKCPLEFEWMTKFLINGATTSYDYLSTWNRREIHKFLVKWKKPLVEVTSGEHVEDLEVWTQKTKELQLRQLTRTSTV</sequence>
<organism evidence="1 2">
    <name type="scientific">Cucumis melo var. makuwa</name>
    <name type="common">Oriental melon</name>
    <dbReference type="NCBI Taxonomy" id="1194695"/>
    <lineage>
        <taxon>Eukaryota</taxon>
        <taxon>Viridiplantae</taxon>
        <taxon>Streptophyta</taxon>
        <taxon>Embryophyta</taxon>
        <taxon>Tracheophyta</taxon>
        <taxon>Spermatophyta</taxon>
        <taxon>Magnoliopsida</taxon>
        <taxon>eudicotyledons</taxon>
        <taxon>Gunneridae</taxon>
        <taxon>Pentapetalae</taxon>
        <taxon>rosids</taxon>
        <taxon>fabids</taxon>
        <taxon>Cucurbitales</taxon>
        <taxon>Cucurbitaceae</taxon>
        <taxon>Benincaseae</taxon>
        <taxon>Cucumis</taxon>
    </lineage>
</organism>
<evidence type="ECO:0000313" key="1">
    <source>
        <dbReference type="EMBL" id="TYK15856.1"/>
    </source>
</evidence>
<protein>
    <submittedName>
        <fullName evidence="1">Uncharacterized protein</fullName>
    </submittedName>
</protein>
<evidence type="ECO:0000313" key="2">
    <source>
        <dbReference type="Proteomes" id="UP000321947"/>
    </source>
</evidence>
<dbReference type="Proteomes" id="UP000321947">
    <property type="component" value="Unassembled WGS sequence"/>
</dbReference>
<reference evidence="1 2" key="1">
    <citation type="submission" date="2019-08" db="EMBL/GenBank/DDBJ databases">
        <title>Draft genome sequences of two oriental melons (Cucumis melo L. var makuwa).</title>
        <authorList>
            <person name="Kwon S.-Y."/>
        </authorList>
    </citation>
    <scope>NUCLEOTIDE SEQUENCE [LARGE SCALE GENOMIC DNA]</scope>
    <source>
        <strain evidence="2">cv. Chang Bougi</strain>
        <tissue evidence="1">Leaf</tissue>
    </source>
</reference>
<name>A0A5D3CZH9_CUCMM</name>
<proteinExistence type="predicted"/>
<dbReference type="EMBL" id="SSTD01008459">
    <property type="protein sequence ID" value="TYK15856.1"/>
    <property type="molecule type" value="Genomic_DNA"/>
</dbReference>
<gene>
    <name evidence="1" type="ORF">E5676_scaffold637G00320</name>
</gene>